<evidence type="ECO:0000313" key="1">
    <source>
        <dbReference type="EMBL" id="AES68620.1"/>
    </source>
</evidence>
<sequence length="58" mass="6909">MEDFGGSLLKKQYYHENCPGCKVDQAKELKKRCCWNTSNIVKNWIRNKHLRKIESHTT</sequence>
<accession>G7IVI2</accession>
<dbReference type="PaxDb" id="3880-AES68620"/>
<reference evidence="1 3" key="1">
    <citation type="journal article" date="2011" name="Nature">
        <title>The Medicago genome provides insight into the evolution of rhizobial symbioses.</title>
        <authorList>
            <person name="Young N.D."/>
            <person name="Debelle F."/>
            <person name="Oldroyd G.E."/>
            <person name="Geurts R."/>
            <person name="Cannon S.B."/>
            <person name="Udvardi M.K."/>
            <person name="Benedito V.A."/>
            <person name="Mayer K.F."/>
            <person name="Gouzy J."/>
            <person name="Schoof H."/>
            <person name="Van de Peer Y."/>
            <person name="Proost S."/>
            <person name="Cook D.R."/>
            <person name="Meyers B.C."/>
            <person name="Spannagl M."/>
            <person name="Cheung F."/>
            <person name="De Mita S."/>
            <person name="Krishnakumar V."/>
            <person name="Gundlach H."/>
            <person name="Zhou S."/>
            <person name="Mudge J."/>
            <person name="Bharti A.K."/>
            <person name="Murray J.D."/>
            <person name="Naoumkina M.A."/>
            <person name="Rosen B."/>
            <person name="Silverstein K.A."/>
            <person name="Tang H."/>
            <person name="Rombauts S."/>
            <person name="Zhao P.X."/>
            <person name="Zhou P."/>
            <person name="Barbe V."/>
            <person name="Bardou P."/>
            <person name="Bechner M."/>
            <person name="Bellec A."/>
            <person name="Berger A."/>
            <person name="Berges H."/>
            <person name="Bidwell S."/>
            <person name="Bisseling T."/>
            <person name="Choisne N."/>
            <person name="Couloux A."/>
            <person name="Denny R."/>
            <person name="Deshpande S."/>
            <person name="Dai X."/>
            <person name="Doyle J.J."/>
            <person name="Dudez A.M."/>
            <person name="Farmer A.D."/>
            <person name="Fouteau S."/>
            <person name="Franken C."/>
            <person name="Gibelin C."/>
            <person name="Gish J."/>
            <person name="Goldstein S."/>
            <person name="Gonzalez A.J."/>
            <person name="Green P.J."/>
            <person name="Hallab A."/>
            <person name="Hartog M."/>
            <person name="Hua A."/>
            <person name="Humphray S.J."/>
            <person name="Jeong D.H."/>
            <person name="Jing Y."/>
            <person name="Jocker A."/>
            <person name="Kenton S.M."/>
            <person name="Kim D.J."/>
            <person name="Klee K."/>
            <person name="Lai H."/>
            <person name="Lang C."/>
            <person name="Lin S."/>
            <person name="Macmil S.L."/>
            <person name="Magdelenat G."/>
            <person name="Matthews L."/>
            <person name="McCorrison J."/>
            <person name="Monaghan E.L."/>
            <person name="Mun J.H."/>
            <person name="Najar F.Z."/>
            <person name="Nicholson C."/>
            <person name="Noirot C."/>
            <person name="O'Bleness M."/>
            <person name="Paule C.R."/>
            <person name="Poulain J."/>
            <person name="Prion F."/>
            <person name="Qin B."/>
            <person name="Qu C."/>
            <person name="Retzel E.F."/>
            <person name="Riddle C."/>
            <person name="Sallet E."/>
            <person name="Samain S."/>
            <person name="Samson N."/>
            <person name="Sanders I."/>
            <person name="Saurat O."/>
            <person name="Scarpelli C."/>
            <person name="Schiex T."/>
            <person name="Segurens B."/>
            <person name="Severin A.J."/>
            <person name="Sherrier D.J."/>
            <person name="Shi R."/>
            <person name="Sims S."/>
            <person name="Singer S.R."/>
            <person name="Sinharoy S."/>
            <person name="Sterck L."/>
            <person name="Viollet A."/>
            <person name="Wang B.B."/>
            <person name="Wang K."/>
            <person name="Wang M."/>
            <person name="Wang X."/>
            <person name="Warfsmann J."/>
            <person name="Weissenbach J."/>
            <person name="White D.D."/>
            <person name="White J.D."/>
            <person name="Wiley G.B."/>
            <person name="Wincker P."/>
            <person name="Xing Y."/>
            <person name="Yang L."/>
            <person name="Yao Z."/>
            <person name="Ying F."/>
            <person name="Zhai J."/>
            <person name="Zhou L."/>
            <person name="Zuber A."/>
            <person name="Denarie J."/>
            <person name="Dixon R.A."/>
            <person name="May G.D."/>
            <person name="Schwartz D.C."/>
            <person name="Rogers J."/>
            <person name="Quetier F."/>
            <person name="Town C.D."/>
            <person name="Roe B.A."/>
        </authorList>
    </citation>
    <scope>NUCLEOTIDE SEQUENCE [LARGE SCALE GENOMIC DNA]</scope>
    <source>
        <strain evidence="1">A17</strain>
        <strain evidence="2 3">cv. Jemalong A17</strain>
    </source>
</reference>
<dbReference type="EnsemblPlants" id="AES68620">
    <property type="protein sequence ID" value="AES68620"/>
    <property type="gene ID" value="MTR_3g010840"/>
</dbReference>
<dbReference type="EMBL" id="CM001219">
    <property type="protein sequence ID" value="AES68620.1"/>
    <property type="molecule type" value="Genomic_DNA"/>
</dbReference>
<organism evidence="1 3">
    <name type="scientific">Medicago truncatula</name>
    <name type="common">Barrel medic</name>
    <name type="synonym">Medicago tribuloides</name>
    <dbReference type="NCBI Taxonomy" id="3880"/>
    <lineage>
        <taxon>Eukaryota</taxon>
        <taxon>Viridiplantae</taxon>
        <taxon>Streptophyta</taxon>
        <taxon>Embryophyta</taxon>
        <taxon>Tracheophyta</taxon>
        <taxon>Spermatophyta</taxon>
        <taxon>Magnoliopsida</taxon>
        <taxon>eudicotyledons</taxon>
        <taxon>Gunneridae</taxon>
        <taxon>Pentapetalae</taxon>
        <taxon>rosids</taxon>
        <taxon>fabids</taxon>
        <taxon>Fabales</taxon>
        <taxon>Fabaceae</taxon>
        <taxon>Papilionoideae</taxon>
        <taxon>50 kb inversion clade</taxon>
        <taxon>NPAAA clade</taxon>
        <taxon>Hologalegina</taxon>
        <taxon>IRL clade</taxon>
        <taxon>Trifolieae</taxon>
        <taxon>Medicago</taxon>
    </lineage>
</organism>
<evidence type="ECO:0000313" key="3">
    <source>
        <dbReference type="Proteomes" id="UP000002051"/>
    </source>
</evidence>
<proteinExistence type="predicted"/>
<protein>
    <submittedName>
        <fullName evidence="1 2">Uncharacterized protein</fullName>
    </submittedName>
</protein>
<name>G7IVI2_MEDTR</name>
<dbReference type="Proteomes" id="UP000002051">
    <property type="component" value="Chromosome 3"/>
</dbReference>
<keyword evidence="3" id="KW-1185">Reference proteome</keyword>
<gene>
    <name evidence="1" type="ordered locus">MTR_3g010840</name>
</gene>
<dbReference type="HOGENOM" id="CLU_2982043_0_0_1"/>
<reference evidence="2" key="3">
    <citation type="submission" date="2015-04" db="UniProtKB">
        <authorList>
            <consortium name="EnsemblPlants"/>
        </authorList>
    </citation>
    <scope>IDENTIFICATION</scope>
    <source>
        <strain evidence="2">cv. Jemalong A17</strain>
    </source>
</reference>
<reference evidence="1 3" key="2">
    <citation type="journal article" date="2014" name="BMC Genomics">
        <title>An improved genome release (version Mt4.0) for the model legume Medicago truncatula.</title>
        <authorList>
            <person name="Tang H."/>
            <person name="Krishnakumar V."/>
            <person name="Bidwell S."/>
            <person name="Rosen B."/>
            <person name="Chan A."/>
            <person name="Zhou S."/>
            <person name="Gentzbittel L."/>
            <person name="Childs K.L."/>
            <person name="Yandell M."/>
            <person name="Gundlach H."/>
            <person name="Mayer K.F."/>
            <person name="Schwartz D.C."/>
            <person name="Town C.D."/>
        </authorList>
    </citation>
    <scope>GENOME REANNOTATION</scope>
    <source>
        <strain evidence="2 3">cv. Jemalong A17</strain>
    </source>
</reference>
<dbReference type="AlphaFoldDB" id="G7IVI2"/>
<evidence type="ECO:0000313" key="2">
    <source>
        <dbReference type="EnsemblPlants" id="AES68620"/>
    </source>
</evidence>